<keyword evidence="1" id="KW-1133">Transmembrane helix</keyword>
<protein>
    <submittedName>
        <fullName evidence="2">Uncharacterized protein</fullName>
    </submittedName>
</protein>
<dbReference type="GeneID" id="13301528"/>
<dbReference type="RefSeq" id="WP_011012062.1">
    <property type="nucleotide sequence ID" value="NC_003413.1"/>
</dbReference>
<feature type="transmembrane region" description="Helical" evidence="1">
    <location>
        <begin position="38"/>
        <end position="58"/>
    </location>
</feature>
<name>A0A5C0XPG6_PYRFU</name>
<dbReference type="EMBL" id="CP023154">
    <property type="protein sequence ID" value="QEK78592.1"/>
    <property type="molecule type" value="Genomic_DNA"/>
</dbReference>
<accession>A0A5C0XPG6</accession>
<evidence type="ECO:0000313" key="2">
    <source>
        <dbReference type="EMBL" id="QEK78592.1"/>
    </source>
</evidence>
<dbReference type="Proteomes" id="UP000324354">
    <property type="component" value="Chromosome"/>
</dbReference>
<organism evidence="2 3">
    <name type="scientific">Pyrococcus furiosus (strain ATCC 43587 / DSM 3638 / JCM 8422 / Vc1)</name>
    <dbReference type="NCBI Taxonomy" id="186497"/>
    <lineage>
        <taxon>Archaea</taxon>
        <taxon>Methanobacteriati</taxon>
        <taxon>Methanobacteriota</taxon>
        <taxon>Thermococci</taxon>
        <taxon>Thermococcales</taxon>
        <taxon>Thermococcaceae</taxon>
        <taxon>Pyrococcus</taxon>
    </lineage>
</organism>
<evidence type="ECO:0000256" key="1">
    <source>
        <dbReference type="SAM" id="Phobius"/>
    </source>
</evidence>
<gene>
    <name evidence="2" type="ORF">PFDSM3638_04635</name>
</gene>
<dbReference type="AlphaFoldDB" id="A0A5C0XPG6"/>
<sequence length="75" mass="7988">MEYIPPVGGDIGIPADTFFGVNDVFGVNWGAILNAVGYAYFAAVWVAVAAILVAIKVAKEIFELYDPRKLGVKGV</sequence>
<proteinExistence type="predicted"/>
<reference evidence="2 3" key="1">
    <citation type="submission" date="2017-08" db="EMBL/GenBank/DDBJ databases">
        <title>Resequencing and Reannotation of the genome of Pyrococcus furiosus type strain DSM3638.</title>
        <authorList>
            <person name="Reichelt R.M."/>
            <person name="Bunk B."/>
        </authorList>
    </citation>
    <scope>NUCLEOTIDE SEQUENCE [LARGE SCALE GENOMIC DNA]</scope>
    <source>
        <strain evidence="2 3">DSM 3638</strain>
    </source>
</reference>
<keyword evidence="1" id="KW-0812">Transmembrane</keyword>
<dbReference type="GeneID" id="41712735"/>
<evidence type="ECO:0000313" key="3">
    <source>
        <dbReference type="Proteomes" id="UP000324354"/>
    </source>
</evidence>
<keyword evidence="1" id="KW-0472">Membrane</keyword>